<accession>A0A061SDI6</accession>
<sequence>VFFTKVMCPFSFQERKTRGDCFDGLAKQFSKSCAFPPSLTPKGAGFSCTQALLVTPSGTTSQSSIRRR</sequence>
<reference evidence="1" key="1">
    <citation type="submission" date="2014-05" db="EMBL/GenBank/DDBJ databases">
        <title>The transcriptome of the halophilic microalga Tetraselmis sp. GSL018 isolated from the Great Salt Lake, Utah.</title>
        <authorList>
            <person name="Jinkerson R.E."/>
            <person name="D'Adamo S."/>
            <person name="Posewitz M.C."/>
        </authorList>
    </citation>
    <scope>NUCLEOTIDE SEQUENCE</scope>
    <source>
        <strain evidence="1">GSL018</strain>
    </source>
</reference>
<name>A0A061SDI6_9CHLO</name>
<proteinExistence type="predicted"/>
<protein>
    <submittedName>
        <fullName evidence="1">Uncharacterized protein</fullName>
    </submittedName>
</protein>
<gene>
    <name evidence="1" type="ORF">TSPGSL018_5868</name>
</gene>
<feature type="non-terminal residue" evidence="1">
    <location>
        <position position="68"/>
    </location>
</feature>
<organism evidence="1">
    <name type="scientific">Tetraselmis sp. GSL018</name>
    <dbReference type="NCBI Taxonomy" id="582737"/>
    <lineage>
        <taxon>Eukaryota</taxon>
        <taxon>Viridiplantae</taxon>
        <taxon>Chlorophyta</taxon>
        <taxon>core chlorophytes</taxon>
        <taxon>Chlorodendrophyceae</taxon>
        <taxon>Chlorodendrales</taxon>
        <taxon>Chlorodendraceae</taxon>
        <taxon>Tetraselmis</taxon>
    </lineage>
</organism>
<feature type="non-terminal residue" evidence="1">
    <location>
        <position position="1"/>
    </location>
</feature>
<evidence type="ECO:0000313" key="1">
    <source>
        <dbReference type="EMBL" id="JAC82368.1"/>
    </source>
</evidence>
<dbReference type="EMBL" id="GBEZ01002708">
    <property type="protein sequence ID" value="JAC82368.1"/>
    <property type="molecule type" value="Transcribed_RNA"/>
</dbReference>
<dbReference type="AlphaFoldDB" id="A0A061SDI6"/>